<evidence type="ECO:0000256" key="1">
    <source>
        <dbReference type="SAM" id="MobiDB-lite"/>
    </source>
</evidence>
<accession>A0A6A4GFS4</accession>
<evidence type="ECO:0000313" key="2">
    <source>
        <dbReference type="EMBL" id="KAE9384348.1"/>
    </source>
</evidence>
<name>A0A6A4GFS4_9AGAR</name>
<protein>
    <submittedName>
        <fullName evidence="2">Uncharacterized protein</fullName>
    </submittedName>
</protein>
<sequence length="63" mass="7095">MTHTSSEEVEQTSFSMPSNEDIPENQKLPTVEQLEHLSYLLDDNPPALETLMVSFLMDINDAA</sequence>
<reference evidence="2" key="1">
    <citation type="journal article" date="2019" name="Environ. Microbiol.">
        <title>Fungal ecological strategies reflected in gene transcription - a case study of two litter decomposers.</title>
        <authorList>
            <person name="Barbi F."/>
            <person name="Kohler A."/>
            <person name="Barry K."/>
            <person name="Baskaran P."/>
            <person name="Daum C."/>
            <person name="Fauchery L."/>
            <person name="Ihrmark K."/>
            <person name="Kuo A."/>
            <person name="LaButti K."/>
            <person name="Lipzen A."/>
            <person name="Morin E."/>
            <person name="Grigoriev I.V."/>
            <person name="Henrissat B."/>
            <person name="Lindahl B."/>
            <person name="Martin F."/>
        </authorList>
    </citation>
    <scope>NUCLEOTIDE SEQUENCE</scope>
    <source>
        <strain evidence="2">JB14</strain>
    </source>
</reference>
<feature type="region of interest" description="Disordered" evidence="1">
    <location>
        <begin position="1"/>
        <end position="28"/>
    </location>
</feature>
<gene>
    <name evidence="2" type="ORF">BT96DRAFT_1008169</name>
</gene>
<proteinExistence type="predicted"/>
<dbReference type="Proteomes" id="UP000799118">
    <property type="component" value="Unassembled WGS sequence"/>
</dbReference>
<evidence type="ECO:0000313" key="3">
    <source>
        <dbReference type="Proteomes" id="UP000799118"/>
    </source>
</evidence>
<organism evidence="2 3">
    <name type="scientific">Gymnopus androsaceus JB14</name>
    <dbReference type="NCBI Taxonomy" id="1447944"/>
    <lineage>
        <taxon>Eukaryota</taxon>
        <taxon>Fungi</taxon>
        <taxon>Dikarya</taxon>
        <taxon>Basidiomycota</taxon>
        <taxon>Agaricomycotina</taxon>
        <taxon>Agaricomycetes</taxon>
        <taxon>Agaricomycetidae</taxon>
        <taxon>Agaricales</taxon>
        <taxon>Marasmiineae</taxon>
        <taxon>Omphalotaceae</taxon>
        <taxon>Gymnopus</taxon>
    </lineage>
</organism>
<keyword evidence="3" id="KW-1185">Reference proteome</keyword>
<dbReference type="AlphaFoldDB" id="A0A6A4GFS4"/>
<dbReference type="EMBL" id="ML770164">
    <property type="protein sequence ID" value="KAE9384348.1"/>
    <property type="molecule type" value="Genomic_DNA"/>
</dbReference>